<gene>
    <name evidence="1" type="ORF">X975_22018</name>
</gene>
<accession>A0A087UI32</accession>
<dbReference type="Proteomes" id="UP000054359">
    <property type="component" value="Unassembled WGS sequence"/>
</dbReference>
<sequence>MRLQKQPGDRAVLHHRKNQVAKVVLHELCNLLLKVLEMFVLEVKFSFRLFLLHHHLYPIHL</sequence>
<evidence type="ECO:0000313" key="2">
    <source>
        <dbReference type="Proteomes" id="UP000054359"/>
    </source>
</evidence>
<name>A0A087UI32_STEMI</name>
<reference evidence="1 2" key="1">
    <citation type="submission" date="2013-11" db="EMBL/GenBank/DDBJ databases">
        <title>Genome sequencing of Stegodyphus mimosarum.</title>
        <authorList>
            <person name="Bechsgaard J."/>
        </authorList>
    </citation>
    <scope>NUCLEOTIDE SEQUENCE [LARGE SCALE GENOMIC DNA]</scope>
</reference>
<organism evidence="1 2">
    <name type="scientific">Stegodyphus mimosarum</name>
    <name type="common">African social velvet spider</name>
    <dbReference type="NCBI Taxonomy" id="407821"/>
    <lineage>
        <taxon>Eukaryota</taxon>
        <taxon>Metazoa</taxon>
        <taxon>Ecdysozoa</taxon>
        <taxon>Arthropoda</taxon>
        <taxon>Chelicerata</taxon>
        <taxon>Arachnida</taxon>
        <taxon>Araneae</taxon>
        <taxon>Araneomorphae</taxon>
        <taxon>Entelegynae</taxon>
        <taxon>Eresoidea</taxon>
        <taxon>Eresidae</taxon>
        <taxon>Stegodyphus</taxon>
    </lineage>
</organism>
<feature type="non-terminal residue" evidence="1">
    <location>
        <position position="61"/>
    </location>
</feature>
<proteinExistence type="predicted"/>
<dbReference type="EMBL" id="KK119898">
    <property type="protein sequence ID" value="KFM77021.1"/>
    <property type="molecule type" value="Genomic_DNA"/>
</dbReference>
<evidence type="ECO:0000313" key="1">
    <source>
        <dbReference type="EMBL" id="KFM77021.1"/>
    </source>
</evidence>
<dbReference type="AlphaFoldDB" id="A0A087UI32"/>
<keyword evidence="2" id="KW-1185">Reference proteome</keyword>
<protein>
    <submittedName>
        <fullName evidence="1">Uncharacterized protein</fullName>
    </submittedName>
</protein>